<gene>
    <name evidence="2" type="ORF">LX32DRAFT_449369</name>
</gene>
<dbReference type="AlphaFoldDB" id="A0AAD9HDV5"/>
<proteinExistence type="predicted"/>
<keyword evidence="3" id="KW-1185">Reference proteome</keyword>
<reference evidence="2" key="1">
    <citation type="submission" date="2021-06" db="EMBL/GenBank/DDBJ databases">
        <title>Comparative genomics, transcriptomics and evolutionary studies reveal genomic signatures of adaptation to plant cell wall in hemibiotrophic fungi.</title>
        <authorList>
            <consortium name="DOE Joint Genome Institute"/>
            <person name="Baroncelli R."/>
            <person name="Diaz J.F."/>
            <person name="Benocci T."/>
            <person name="Peng M."/>
            <person name="Battaglia E."/>
            <person name="Haridas S."/>
            <person name="Andreopoulos W."/>
            <person name="Labutti K."/>
            <person name="Pangilinan J."/>
            <person name="Floch G.L."/>
            <person name="Makela M.R."/>
            <person name="Henrissat B."/>
            <person name="Grigoriev I.V."/>
            <person name="Crouch J.A."/>
            <person name="De Vries R.P."/>
            <person name="Sukno S.A."/>
            <person name="Thon M.R."/>
        </authorList>
    </citation>
    <scope>NUCLEOTIDE SEQUENCE</scope>
    <source>
        <strain evidence="2">MAFF235873</strain>
    </source>
</reference>
<name>A0AAD9HDV5_9PEZI</name>
<dbReference type="Proteomes" id="UP001232148">
    <property type="component" value="Unassembled WGS sequence"/>
</dbReference>
<evidence type="ECO:0000256" key="1">
    <source>
        <dbReference type="SAM" id="MobiDB-lite"/>
    </source>
</evidence>
<feature type="region of interest" description="Disordered" evidence="1">
    <location>
        <begin position="16"/>
        <end position="66"/>
    </location>
</feature>
<organism evidence="2 3">
    <name type="scientific">Colletotrichum zoysiae</name>
    <dbReference type="NCBI Taxonomy" id="1216348"/>
    <lineage>
        <taxon>Eukaryota</taxon>
        <taxon>Fungi</taxon>
        <taxon>Dikarya</taxon>
        <taxon>Ascomycota</taxon>
        <taxon>Pezizomycotina</taxon>
        <taxon>Sordariomycetes</taxon>
        <taxon>Hypocreomycetidae</taxon>
        <taxon>Glomerellales</taxon>
        <taxon>Glomerellaceae</taxon>
        <taxon>Colletotrichum</taxon>
        <taxon>Colletotrichum graminicola species complex</taxon>
    </lineage>
</organism>
<protein>
    <submittedName>
        <fullName evidence="2">Uncharacterized protein</fullName>
    </submittedName>
</protein>
<feature type="compositionally biased region" description="Polar residues" evidence="1">
    <location>
        <begin position="16"/>
        <end position="27"/>
    </location>
</feature>
<comment type="caution">
    <text evidence="2">The sequence shown here is derived from an EMBL/GenBank/DDBJ whole genome shotgun (WGS) entry which is preliminary data.</text>
</comment>
<evidence type="ECO:0000313" key="3">
    <source>
        <dbReference type="Proteomes" id="UP001232148"/>
    </source>
</evidence>
<sequence>MILMFVTRTCEGSTLVNASRRSPTSGQHTRRSPLPFNDPVASAAHPTSVDPGAASHQPPSKTTGLSGGPSPLSLLFVFQQEACVATTLGFSVWPPSRGVCPQRPTCSCLKPGGWVWEWAHGNGRSSFYSAALCFQGRAAAAVLPPPPPYVDDLPINQMDGVGGRVPFCNCPRRWVTQREMETGNPYICY</sequence>
<evidence type="ECO:0000313" key="2">
    <source>
        <dbReference type="EMBL" id="KAK2027200.1"/>
    </source>
</evidence>
<accession>A0AAD9HDV5</accession>
<dbReference type="EMBL" id="MU842899">
    <property type="protein sequence ID" value="KAK2027200.1"/>
    <property type="molecule type" value="Genomic_DNA"/>
</dbReference>